<comment type="caution">
    <text evidence="4">The sequence shown here is derived from an EMBL/GenBank/DDBJ whole genome shotgun (WGS) entry which is preliminary data.</text>
</comment>
<keyword evidence="2" id="KW-0229">DNA integration</keyword>
<gene>
    <name evidence="4" type="ORF">EGH31_0174</name>
</gene>
<protein>
    <submittedName>
        <fullName evidence="4">Phage integrase</fullName>
    </submittedName>
</protein>
<evidence type="ECO:0000259" key="3">
    <source>
        <dbReference type="Pfam" id="PF13356"/>
    </source>
</evidence>
<dbReference type="InterPro" id="IPR050808">
    <property type="entry name" value="Phage_Integrase"/>
</dbReference>
<evidence type="ECO:0000313" key="5">
    <source>
        <dbReference type="Proteomes" id="UP000294998"/>
    </source>
</evidence>
<dbReference type="EMBL" id="RWKG01000003">
    <property type="protein sequence ID" value="TDN44125.1"/>
    <property type="molecule type" value="Genomic_DNA"/>
</dbReference>
<dbReference type="Pfam" id="PF13356">
    <property type="entry name" value="Arm-DNA-bind_3"/>
    <property type="match status" value="1"/>
</dbReference>
<dbReference type="Proteomes" id="UP000294998">
    <property type="component" value="Unassembled WGS sequence"/>
</dbReference>
<dbReference type="AlphaFoldDB" id="A0AAQ1YNS9"/>
<dbReference type="GO" id="GO:0015074">
    <property type="term" value="P:DNA integration"/>
    <property type="evidence" value="ECO:0007669"/>
    <property type="project" value="UniProtKB-KW"/>
</dbReference>
<evidence type="ECO:0000313" key="4">
    <source>
        <dbReference type="EMBL" id="TDN44125.1"/>
    </source>
</evidence>
<dbReference type="Gene3D" id="3.30.160.390">
    <property type="entry name" value="Integrase, DNA-binding domain"/>
    <property type="match status" value="1"/>
</dbReference>
<dbReference type="InterPro" id="IPR025166">
    <property type="entry name" value="Integrase_DNA_bind_dom"/>
</dbReference>
<feature type="domain" description="Integrase DNA-binding" evidence="3">
    <location>
        <begin position="8"/>
        <end position="94"/>
    </location>
</feature>
<organism evidence="4 5">
    <name type="scientific">Haemophilus haemolyticus</name>
    <dbReference type="NCBI Taxonomy" id="726"/>
    <lineage>
        <taxon>Bacteria</taxon>
        <taxon>Pseudomonadati</taxon>
        <taxon>Pseudomonadota</taxon>
        <taxon>Gammaproteobacteria</taxon>
        <taxon>Pasteurellales</taxon>
        <taxon>Pasteurellaceae</taxon>
        <taxon>Haemophilus</taxon>
    </lineage>
</organism>
<dbReference type="PANTHER" id="PTHR30629">
    <property type="entry name" value="PROPHAGE INTEGRASE"/>
    <property type="match status" value="1"/>
</dbReference>
<sequence>MPRVTKPLTNTEVDKAKPKAKEYNLTDGKGLFLRIKPTGAKAWIFNYYHPITNKRTSFTIGTYPSISLSLARQKREKWLSLIAQKIDPQEHEKAVLCSSCTKI</sequence>
<name>A0AAQ1YNS9_HAEHA</name>
<evidence type="ECO:0000256" key="2">
    <source>
        <dbReference type="ARBA" id="ARBA00022908"/>
    </source>
</evidence>
<dbReference type="InterPro" id="IPR038488">
    <property type="entry name" value="Integrase_DNA-bd_sf"/>
</dbReference>
<accession>A0AAQ1YNS9</accession>
<evidence type="ECO:0000256" key="1">
    <source>
        <dbReference type="ARBA" id="ARBA00008857"/>
    </source>
</evidence>
<dbReference type="PANTHER" id="PTHR30629:SF6">
    <property type="entry name" value="PROPHAGE INTEGRASE INTA-RELATED"/>
    <property type="match status" value="1"/>
</dbReference>
<reference evidence="4 5" key="1">
    <citation type="submission" date="2018-12" db="EMBL/GenBank/DDBJ databases">
        <authorList>
            <person name="Fluit A.C."/>
        </authorList>
    </citation>
    <scope>NUCLEOTIDE SEQUENCE [LARGE SCALE GENOMIC DNA]</scope>
    <source>
        <strain evidence="4 5">16-549009</strain>
    </source>
</reference>
<comment type="similarity">
    <text evidence="1">Belongs to the 'phage' integrase family.</text>
</comment>
<proteinExistence type="inferred from homology"/>